<dbReference type="Proteomes" id="UP001320706">
    <property type="component" value="Unassembled WGS sequence"/>
</dbReference>
<accession>A0ACC3SGP0</accession>
<evidence type="ECO:0000313" key="1">
    <source>
        <dbReference type="EMBL" id="KAK8213204.1"/>
    </source>
</evidence>
<name>A0ACC3SGP0_9PEZI</name>
<comment type="caution">
    <text evidence="1">The sequence shown here is derived from an EMBL/GenBank/DDBJ whole genome shotgun (WGS) entry which is preliminary data.</text>
</comment>
<dbReference type="EMBL" id="JAMKPW020000011">
    <property type="protein sequence ID" value="KAK8213204.1"/>
    <property type="molecule type" value="Genomic_DNA"/>
</dbReference>
<reference evidence="1" key="1">
    <citation type="submission" date="2024-02" db="EMBL/GenBank/DDBJ databases">
        <title>Metagenome Assembled Genome of Zalaria obscura JY119.</title>
        <authorList>
            <person name="Vighnesh L."/>
            <person name="Jagadeeshwari U."/>
            <person name="Venkata Ramana C."/>
            <person name="Sasikala C."/>
        </authorList>
    </citation>
    <scope>NUCLEOTIDE SEQUENCE</scope>
    <source>
        <strain evidence="1">JY119</strain>
    </source>
</reference>
<proteinExistence type="predicted"/>
<organism evidence="1 2">
    <name type="scientific">Zalaria obscura</name>
    <dbReference type="NCBI Taxonomy" id="2024903"/>
    <lineage>
        <taxon>Eukaryota</taxon>
        <taxon>Fungi</taxon>
        <taxon>Dikarya</taxon>
        <taxon>Ascomycota</taxon>
        <taxon>Pezizomycotina</taxon>
        <taxon>Dothideomycetes</taxon>
        <taxon>Dothideomycetidae</taxon>
        <taxon>Dothideales</taxon>
        <taxon>Zalariaceae</taxon>
        <taxon>Zalaria</taxon>
    </lineage>
</organism>
<sequence>MAAVDPMSWSVHEVSNFMRLKLGNDRLAQQFLDLDVDGLALLTLVDSRFLRDECGILSLAVRARIVHAIAGLRKASASYANDQSDFHPAPAITPNPAITIAPAVTTTPARTTTPAITLRPHPSVTETQEAHARRGETLIEDKSGKKRRKLELFAPPTLPASNKTDVNAGFLPDKAISLDDVFYGTTEFGKPVGNLDPPEISPINDLRVSEYRSLAPYKEKMFTFVGLPSATPGQRQFAYSQLRHLMLSPAQSELKRGDGDYLALFPYRRSSLREGLHPSASVFSVSANSSERPTREKALLLDHPEEYQKQYEMDPQAANSSEYDHLLAKWNPQEDQAEDKALPLFGESDTEDGYSSSLEAEIEAERQELEHASKASLFKEEAELVISSAIEDAIHKWNGHKRPKLEDKRAFTVWRQGMKSSSLRQTLVKAARQMRSHLQKRLSKLKEELASHEWTNEKQLRRQCSMLDPTVEDIQHEAWKLEVWRRTEAPYHAPRNQKAAPSHNHSHHDSIHEDNSVVGAARDLNVDALPLMEDFVVEDDEQNLEQDLRQREASDSPASSSHSPPIPFVQREGTFDAYFSPSEPSYAPLSPDDESDAPMDISSPLDATPGYQSLLPNGSEDPNHGDIKNEANGLDESERHSINPGSLDTPRGPEMPSVRLTHGRGRSASSESSLGLPSPSIFRSQTSVKKSAAGEQDASSTRKRQNSVIELSSDHDQPATPTKKVVKRPRKSKKPVFTATPWLDSVDDIRAYAWADLEGDNADCKRLINKLILEKMDHITKIGLQDHIVKVNRTMSCDRIKQAMDYLTDTINPPLGEDDTAAKISMCAARLYAVWRTSDHCYYDNAAEVAEAMKLDSPDSHITHFVSYLGQVLPRLIIATEPMFISSGDEGQDQSTSQKVRRRRVKKDVSALNARQLAQERSAIFEQIGSDGIGPGDKIRINLLATESKPIYLNSRLAAVVKPHQIDGIRFIWREITALGLGGGQGCLLAHEMGLGKTIQTIATLVTIVETARDPEARDQLPQALQTDLRALVLCPATLLENWTKEIDKWAMGALGNVYKIDQTTTTKKARLDQLHGWYRLGGVMLLSYDMFRGLTQDKSATTRQFNDIELAQAKEMILSGPNIAIADEVHALKNTQSAALAQAAQRIVTHVRIGLTASPLNNNVQEVYSLISWVAPGYLGAPEEFRSWYGIPIEQGTYADSEPSEVRKSRKMLAVLNHEIAPKVHRRDITVLKGELRPKVEFVLTVPMTDLQTTIYTRYKDFLVGLSEDGQIAQAKFLGLISTLTLICNHPQAFKNKLLQPKQRIKPPAPRRTSVVSRKKARAGAWPGGGPVPSEPLSEFEAAQLAAVMPNPTARSSLEPGGFATQDPSDVEIVTDLLGPNTPLPAPAITPLSPALSDENIDAVGDEDVSGLGISDEMIRVLLSLMPDKWETGHSHKALLVWYIIELSRTAGDKLLLFSHSIPSLNFLEELLKSINVRYGRVDGEVQMKTRLATLEQFNNGPLEVLLISTRAGSLGYNIQGANRVIIFDFSFNPTREQQAIGRAYRLGQTKPVFVYRFVAGGTFETNLYNKALWKTTLASRIVDKKNPVRNSQRNIKEWLYTPKPVHGEDIRGEIGKDPKVLDFILKENQDGIHASVKSIRTMETLQEDVDEPLTDAEKLEVQELIQTMSKQGARR</sequence>
<gene>
    <name evidence="1" type="ORF">M8818_002502</name>
</gene>
<keyword evidence="2" id="KW-1185">Reference proteome</keyword>
<evidence type="ECO:0000313" key="2">
    <source>
        <dbReference type="Proteomes" id="UP001320706"/>
    </source>
</evidence>
<protein>
    <submittedName>
        <fullName evidence="1">Uncharacterized protein</fullName>
    </submittedName>
</protein>